<feature type="compositionally biased region" description="Polar residues" evidence="1">
    <location>
        <begin position="1"/>
        <end position="10"/>
    </location>
</feature>
<dbReference type="Proteomes" id="UP000257016">
    <property type="component" value="Unassembled WGS sequence"/>
</dbReference>
<protein>
    <submittedName>
        <fullName evidence="2">Uncharacterized protein</fullName>
    </submittedName>
</protein>
<dbReference type="AlphaFoldDB" id="A0A375C8L1"/>
<accession>A0A375C8L1</accession>
<name>A0A375C8L1_9BURK</name>
<reference evidence="2" key="1">
    <citation type="submission" date="2018-01" db="EMBL/GenBank/DDBJ databases">
        <authorList>
            <person name="Clerissi C."/>
        </authorList>
    </citation>
    <scope>NUCLEOTIDE SEQUENCE</scope>
    <source>
        <strain evidence="2">Cupriavidus taiwanensis LMG 19430</strain>
    </source>
</reference>
<proteinExistence type="predicted"/>
<feature type="region of interest" description="Disordered" evidence="1">
    <location>
        <begin position="1"/>
        <end position="64"/>
    </location>
</feature>
<feature type="compositionally biased region" description="Polar residues" evidence="1">
    <location>
        <begin position="46"/>
        <end position="56"/>
    </location>
</feature>
<sequence length="95" mass="10518">MSGNPGMTTGDNHDEAAQNRRHTFPTVVTRQAVPQRTHPDRRRQTVTEPRSCNTQHGNREARRHRVFTKRRAVARRAGAARPCAAAANPATSPIA</sequence>
<organism evidence="2">
    <name type="scientific">Cupriavidus taiwanensis</name>
    <dbReference type="NCBI Taxonomy" id="164546"/>
    <lineage>
        <taxon>Bacteria</taxon>
        <taxon>Pseudomonadati</taxon>
        <taxon>Pseudomonadota</taxon>
        <taxon>Betaproteobacteria</taxon>
        <taxon>Burkholderiales</taxon>
        <taxon>Burkholderiaceae</taxon>
        <taxon>Cupriavidus</taxon>
    </lineage>
</organism>
<comment type="caution">
    <text evidence="2">The sequence shown here is derived from an EMBL/GenBank/DDBJ whole genome shotgun (WGS) entry which is preliminary data.</text>
</comment>
<evidence type="ECO:0000313" key="2">
    <source>
        <dbReference type="EMBL" id="SOY65442.1"/>
    </source>
</evidence>
<gene>
    <name evidence="2" type="ORF">CBM2586_B10037</name>
</gene>
<evidence type="ECO:0000256" key="1">
    <source>
        <dbReference type="SAM" id="MobiDB-lite"/>
    </source>
</evidence>
<dbReference type="EMBL" id="OFSN01000015">
    <property type="protein sequence ID" value="SOY65442.1"/>
    <property type="molecule type" value="Genomic_DNA"/>
</dbReference>